<name>A0ABP7CDL3_9ACTN</name>
<dbReference type="InterPro" id="IPR055558">
    <property type="entry name" value="DUF7134"/>
</dbReference>
<proteinExistence type="predicted"/>
<dbReference type="PANTHER" id="PTHR24421">
    <property type="entry name" value="NITRATE/NITRITE SENSOR PROTEIN NARX-RELATED"/>
    <property type="match status" value="1"/>
</dbReference>
<keyword evidence="6 13" id="KW-0418">Kinase</keyword>
<feature type="transmembrane region" description="Helical" evidence="9">
    <location>
        <begin position="12"/>
        <end position="37"/>
    </location>
</feature>
<dbReference type="EC" id="2.7.13.3" evidence="2"/>
<keyword evidence="9" id="KW-0472">Membrane</keyword>
<gene>
    <name evidence="13" type="ORF">GCM10022224_061730</name>
</gene>
<evidence type="ECO:0000256" key="2">
    <source>
        <dbReference type="ARBA" id="ARBA00012438"/>
    </source>
</evidence>
<evidence type="ECO:0000256" key="6">
    <source>
        <dbReference type="ARBA" id="ARBA00022777"/>
    </source>
</evidence>
<evidence type="ECO:0000256" key="3">
    <source>
        <dbReference type="ARBA" id="ARBA00022553"/>
    </source>
</evidence>
<evidence type="ECO:0000256" key="9">
    <source>
        <dbReference type="SAM" id="Phobius"/>
    </source>
</evidence>
<evidence type="ECO:0000313" key="14">
    <source>
        <dbReference type="Proteomes" id="UP001500902"/>
    </source>
</evidence>
<dbReference type="Pfam" id="PF23539">
    <property type="entry name" value="DUF7134"/>
    <property type="match status" value="1"/>
</dbReference>
<dbReference type="Gene3D" id="1.20.5.1930">
    <property type="match status" value="1"/>
</dbReference>
<evidence type="ECO:0000256" key="8">
    <source>
        <dbReference type="ARBA" id="ARBA00023012"/>
    </source>
</evidence>
<dbReference type="EMBL" id="BAAAZP010000107">
    <property type="protein sequence ID" value="GAA3688082.1"/>
    <property type="molecule type" value="Genomic_DNA"/>
</dbReference>
<evidence type="ECO:0000259" key="12">
    <source>
        <dbReference type="Pfam" id="PF23539"/>
    </source>
</evidence>
<dbReference type="InterPro" id="IPR003594">
    <property type="entry name" value="HATPase_dom"/>
</dbReference>
<dbReference type="RefSeq" id="WP_344886154.1">
    <property type="nucleotide sequence ID" value="NZ_BAAAZP010000107.1"/>
</dbReference>
<dbReference type="InterPro" id="IPR036890">
    <property type="entry name" value="HATPase_C_sf"/>
</dbReference>
<accession>A0ABP7CDL3</accession>
<dbReference type="Pfam" id="PF07730">
    <property type="entry name" value="HisKA_3"/>
    <property type="match status" value="1"/>
</dbReference>
<keyword evidence="3" id="KW-0597">Phosphoprotein</keyword>
<keyword evidence="5" id="KW-0547">Nucleotide-binding</keyword>
<dbReference type="GO" id="GO:0016301">
    <property type="term" value="F:kinase activity"/>
    <property type="evidence" value="ECO:0007669"/>
    <property type="project" value="UniProtKB-KW"/>
</dbReference>
<keyword evidence="8" id="KW-0902">Two-component regulatory system</keyword>
<dbReference type="InterPro" id="IPR050482">
    <property type="entry name" value="Sensor_HK_TwoCompSys"/>
</dbReference>
<evidence type="ECO:0000259" key="11">
    <source>
        <dbReference type="Pfam" id="PF07730"/>
    </source>
</evidence>
<keyword evidence="9" id="KW-0812">Transmembrane</keyword>
<evidence type="ECO:0000259" key="10">
    <source>
        <dbReference type="Pfam" id="PF02518"/>
    </source>
</evidence>
<dbReference type="Pfam" id="PF02518">
    <property type="entry name" value="HATPase_c"/>
    <property type="match status" value="1"/>
</dbReference>
<dbReference type="Gene3D" id="3.30.565.10">
    <property type="entry name" value="Histidine kinase-like ATPase, C-terminal domain"/>
    <property type="match status" value="1"/>
</dbReference>
<keyword evidence="4" id="KW-0808">Transferase</keyword>
<feature type="domain" description="Signal transduction histidine kinase subgroup 3 dimerisation and phosphoacceptor" evidence="11">
    <location>
        <begin position="177"/>
        <end position="240"/>
    </location>
</feature>
<feature type="domain" description="DUF7134" evidence="12">
    <location>
        <begin position="19"/>
        <end position="156"/>
    </location>
</feature>
<evidence type="ECO:0000256" key="7">
    <source>
        <dbReference type="ARBA" id="ARBA00022840"/>
    </source>
</evidence>
<protein>
    <recommendedName>
        <fullName evidence="2">histidine kinase</fullName>
        <ecNumber evidence="2">2.7.13.3</ecNumber>
    </recommendedName>
</protein>
<dbReference type="Proteomes" id="UP001500902">
    <property type="component" value="Unassembled WGS sequence"/>
</dbReference>
<evidence type="ECO:0000256" key="4">
    <source>
        <dbReference type="ARBA" id="ARBA00022679"/>
    </source>
</evidence>
<dbReference type="CDD" id="cd16917">
    <property type="entry name" value="HATPase_UhpB-NarQ-NarX-like"/>
    <property type="match status" value="1"/>
</dbReference>
<dbReference type="PANTHER" id="PTHR24421:SF10">
    <property type="entry name" value="NITRATE_NITRITE SENSOR PROTEIN NARQ"/>
    <property type="match status" value="1"/>
</dbReference>
<reference evidence="14" key="1">
    <citation type="journal article" date="2019" name="Int. J. Syst. Evol. Microbiol.">
        <title>The Global Catalogue of Microorganisms (GCM) 10K type strain sequencing project: providing services to taxonomists for standard genome sequencing and annotation.</title>
        <authorList>
            <consortium name="The Broad Institute Genomics Platform"/>
            <consortium name="The Broad Institute Genome Sequencing Center for Infectious Disease"/>
            <person name="Wu L."/>
            <person name="Ma J."/>
        </authorList>
    </citation>
    <scope>NUCLEOTIDE SEQUENCE [LARGE SCALE GENOMIC DNA]</scope>
    <source>
        <strain evidence="14">JCM 16904</strain>
    </source>
</reference>
<evidence type="ECO:0000256" key="5">
    <source>
        <dbReference type="ARBA" id="ARBA00022741"/>
    </source>
</evidence>
<feature type="domain" description="Histidine kinase/HSP90-like ATPase" evidence="10">
    <location>
        <begin position="283"/>
        <end position="367"/>
    </location>
</feature>
<organism evidence="13 14">
    <name type="scientific">Nonomuraea antimicrobica</name>
    <dbReference type="NCBI Taxonomy" id="561173"/>
    <lineage>
        <taxon>Bacteria</taxon>
        <taxon>Bacillati</taxon>
        <taxon>Actinomycetota</taxon>
        <taxon>Actinomycetes</taxon>
        <taxon>Streptosporangiales</taxon>
        <taxon>Streptosporangiaceae</taxon>
        <taxon>Nonomuraea</taxon>
    </lineage>
</organism>
<keyword evidence="7" id="KW-0067">ATP-binding</keyword>
<comment type="caution">
    <text evidence="13">The sequence shown here is derived from an EMBL/GenBank/DDBJ whole genome shotgun (WGS) entry which is preliminary data.</text>
</comment>
<evidence type="ECO:0000313" key="13">
    <source>
        <dbReference type="EMBL" id="GAA3688082.1"/>
    </source>
</evidence>
<keyword evidence="14" id="KW-1185">Reference proteome</keyword>
<dbReference type="InterPro" id="IPR011712">
    <property type="entry name" value="Sig_transdc_His_kin_sub3_dim/P"/>
</dbReference>
<keyword evidence="9" id="KW-1133">Transmembrane helix</keyword>
<dbReference type="SUPFAM" id="SSF55874">
    <property type="entry name" value="ATPase domain of HSP90 chaperone/DNA topoisomerase II/histidine kinase"/>
    <property type="match status" value="1"/>
</dbReference>
<comment type="catalytic activity">
    <reaction evidence="1">
        <text>ATP + protein L-histidine = ADP + protein N-phospho-L-histidine.</text>
        <dbReference type="EC" id="2.7.13.3"/>
    </reaction>
</comment>
<sequence>MRQQIRLPLLSRIPACVWVTIDAGIALLLAASFIGLASSRNLSEPDMLDYGSALATSLPVAVRRLWPRAVFVIVLLGGLGMREFLIPHADPLCLPLVLYTLATRSKAVLPLLVAGVATVQGVVELPLSGVVRDQLGLMLAILAASWAVGTAVRQRRLYTEQLAAQAEERARAEGMAERLRIARELHDVIGHSLSTIAVQAGVAGHVGGAEEMSRALASIEETSRSALRETRHLLGVLREDGEAELSPAPGPADLDALVARTRAAGLEVELKINGDVGGELGPTVYRIVQEALTNVLKHAGAHHVLVRIERQEHGLAVEVIDDGTRGQAQPYGHGLTGLRERVHLFGGEFEAGARPVRGFRVMARLPL</sequence>
<evidence type="ECO:0000256" key="1">
    <source>
        <dbReference type="ARBA" id="ARBA00000085"/>
    </source>
</evidence>